<comment type="similarity">
    <text evidence="5">Belongs to the FNT transporter (TC 1.A.16) family.</text>
</comment>
<evidence type="ECO:0000313" key="7">
    <source>
        <dbReference type="EMBL" id="HIQ79421.1"/>
    </source>
</evidence>
<dbReference type="PANTHER" id="PTHR30520:SF6">
    <property type="entry name" value="FORMATE_NITRATE FAMILY TRANSPORTER (EUROFUNG)"/>
    <property type="match status" value="1"/>
</dbReference>
<feature type="transmembrane region" description="Helical" evidence="6">
    <location>
        <begin position="113"/>
        <end position="134"/>
    </location>
</feature>
<dbReference type="AlphaFoldDB" id="A0A9D0ZFU0"/>
<evidence type="ECO:0000256" key="2">
    <source>
        <dbReference type="ARBA" id="ARBA00022692"/>
    </source>
</evidence>
<proteinExistence type="inferred from homology"/>
<dbReference type="EMBL" id="DVGA01000101">
    <property type="protein sequence ID" value="HIQ79421.1"/>
    <property type="molecule type" value="Genomic_DNA"/>
</dbReference>
<keyword evidence="3 6" id="KW-1133">Transmembrane helix</keyword>
<dbReference type="GO" id="GO:0015707">
    <property type="term" value="P:nitrite transport"/>
    <property type="evidence" value="ECO:0007669"/>
    <property type="project" value="TreeGrafter"/>
</dbReference>
<comment type="caution">
    <text evidence="7">The sequence shown here is derived from an EMBL/GenBank/DDBJ whole genome shotgun (WGS) entry which is preliminary data.</text>
</comment>
<dbReference type="PANTHER" id="PTHR30520">
    <property type="entry name" value="FORMATE TRANSPORTER-RELATED"/>
    <property type="match status" value="1"/>
</dbReference>
<keyword evidence="2 6" id="KW-0812">Transmembrane</keyword>
<dbReference type="InterPro" id="IPR000292">
    <property type="entry name" value="For/NO2_transpt"/>
</dbReference>
<feature type="transmembrane region" description="Helical" evidence="6">
    <location>
        <begin position="141"/>
        <end position="159"/>
    </location>
</feature>
<evidence type="ECO:0000313" key="8">
    <source>
        <dbReference type="Proteomes" id="UP000824262"/>
    </source>
</evidence>
<feature type="transmembrane region" description="Helical" evidence="6">
    <location>
        <begin position="70"/>
        <end position="93"/>
    </location>
</feature>
<name>A0A9D0ZFU0_9FIRM</name>
<gene>
    <name evidence="7" type="ORF">IAB77_09230</name>
</gene>
<accession>A0A9D0ZFU0</accession>
<feature type="transmembrane region" description="Helical" evidence="6">
    <location>
        <begin position="31"/>
        <end position="49"/>
    </location>
</feature>
<dbReference type="GO" id="GO:0005886">
    <property type="term" value="C:plasma membrane"/>
    <property type="evidence" value="ECO:0007669"/>
    <property type="project" value="TreeGrafter"/>
</dbReference>
<dbReference type="InterPro" id="IPR023271">
    <property type="entry name" value="Aquaporin-like"/>
</dbReference>
<reference evidence="7" key="2">
    <citation type="journal article" date="2021" name="PeerJ">
        <title>Extensive microbial diversity within the chicken gut microbiome revealed by metagenomics and culture.</title>
        <authorList>
            <person name="Gilroy R."/>
            <person name="Ravi A."/>
            <person name="Getino M."/>
            <person name="Pursley I."/>
            <person name="Horton D.L."/>
            <person name="Alikhan N.F."/>
            <person name="Baker D."/>
            <person name="Gharbi K."/>
            <person name="Hall N."/>
            <person name="Watson M."/>
            <person name="Adriaenssens E.M."/>
            <person name="Foster-Nyarko E."/>
            <person name="Jarju S."/>
            <person name="Secka A."/>
            <person name="Antonio M."/>
            <person name="Oren A."/>
            <person name="Chaudhuri R.R."/>
            <person name="La Ragione R."/>
            <person name="Hildebrand F."/>
            <person name="Pallen M.J."/>
        </authorList>
    </citation>
    <scope>NUCLEOTIDE SEQUENCE</scope>
    <source>
        <strain evidence="7">ChiBcolR7-354</strain>
    </source>
</reference>
<evidence type="ECO:0000256" key="5">
    <source>
        <dbReference type="ARBA" id="ARBA00049660"/>
    </source>
</evidence>
<comment type="subcellular location">
    <subcellularLocation>
        <location evidence="1">Membrane</location>
        <topology evidence="1">Multi-pass membrane protein</topology>
    </subcellularLocation>
</comment>
<dbReference type="GO" id="GO:0015513">
    <property type="term" value="F:high-affinity secondary active nitrite transmembrane transporter activity"/>
    <property type="evidence" value="ECO:0007669"/>
    <property type="project" value="TreeGrafter"/>
</dbReference>
<feature type="transmembrane region" description="Helical" evidence="6">
    <location>
        <begin position="7"/>
        <end position="25"/>
    </location>
</feature>
<sequence length="205" mass="21788">MKSLRTFVYGIMAGICVSIGGTAYLSIDNEIVAALFFTTGLFAISNYGFNLFTGKVCYLIDNGPKYLWDLLLIWFGNLGGALIATALLGLTRAHPALAATAAPLVAAKLGDGLLSIFILSVFCNILIFIAVDGYRILPDALGRYLALFLGVAVFALSGFEHCVANMYFISLTGSWSAEAVLFIIVNTIGNSVGGLLVPAVKKVFK</sequence>
<evidence type="ECO:0000256" key="6">
    <source>
        <dbReference type="SAM" id="Phobius"/>
    </source>
</evidence>
<organism evidence="7 8">
    <name type="scientific">Candidatus Scatomorpha intestinavium</name>
    <dbReference type="NCBI Taxonomy" id="2840922"/>
    <lineage>
        <taxon>Bacteria</taxon>
        <taxon>Bacillati</taxon>
        <taxon>Bacillota</taxon>
        <taxon>Clostridia</taxon>
        <taxon>Eubacteriales</taxon>
        <taxon>Candidatus Scatomorpha</taxon>
    </lineage>
</organism>
<protein>
    <submittedName>
        <fullName evidence="7">Formate/nitrite transporter family protein</fullName>
    </submittedName>
</protein>
<evidence type="ECO:0000256" key="3">
    <source>
        <dbReference type="ARBA" id="ARBA00022989"/>
    </source>
</evidence>
<reference evidence="7" key="1">
    <citation type="submission" date="2020-10" db="EMBL/GenBank/DDBJ databases">
        <authorList>
            <person name="Gilroy R."/>
        </authorList>
    </citation>
    <scope>NUCLEOTIDE SEQUENCE</scope>
    <source>
        <strain evidence="7">ChiBcolR7-354</strain>
    </source>
</reference>
<keyword evidence="4 6" id="KW-0472">Membrane</keyword>
<feature type="transmembrane region" description="Helical" evidence="6">
    <location>
        <begin position="179"/>
        <end position="200"/>
    </location>
</feature>
<evidence type="ECO:0000256" key="4">
    <source>
        <dbReference type="ARBA" id="ARBA00023136"/>
    </source>
</evidence>
<dbReference type="Gene3D" id="1.20.1080.10">
    <property type="entry name" value="Glycerol uptake facilitator protein"/>
    <property type="match status" value="1"/>
</dbReference>
<dbReference type="Proteomes" id="UP000824262">
    <property type="component" value="Unassembled WGS sequence"/>
</dbReference>
<evidence type="ECO:0000256" key="1">
    <source>
        <dbReference type="ARBA" id="ARBA00004141"/>
    </source>
</evidence>
<dbReference type="Pfam" id="PF01226">
    <property type="entry name" value="Form_Nir_trans"/>
    <property type="match status" value="1"/>
</dbReference>